<evidence type="ECO:0000256" key="1">
    <source>
        <dbReference type="ARBA" id="ARBA00009280"/>
    </source>
</evidence>
<protein>
    <recommendedName>
        <fullName evidence="6">Diacylglycerol kinase</fullName>
        <shortName evidence="6">DAG kinase</shortName>
        <ecNumber evidence="6">2.7.1.107</ecNumber>
    </recommendedName>
</protein>
<evidence type="ECO:0000256" key="6">
    <source>
        <dbReference type="RuleBase" id="RU361128"/>
    </source>
</evidence>
<dbReference type="SMART" id="SM00046">
    <property type="entry name" value="DAGKc"/>
    <property type="match status" value="1"/>
</dbReference>
<name>A0AAW1RMH7_9CHLO</name>
<evidence type="ECO:0000259" key="8">
    <source>
        <dbReference type="PROSITE" id="PS50146"/>
    </source>
</evidence>
<reference evidence="9 10" key="1">
    <citation type="journal article" date="2024" name="Nat. Commun.">
        <title>Phylogenomics reveals the evolutionary origins of lichenization in chlorophyte algae.</title>
        <authorList>
            <person name="Puginier C."/>
            <person name="Libourel C."/>
            <person name="Otte J."/>
            <person name="Skaloud P."/>
            <person name="Haon M."/>
            <person name="Grisel S."/>
            <person name="Petersen M."/>
            <person name="Berrin J.G."/>
            <person name="Delaux P.M."/>
            <person name="Dal Grande F."/>
            <person name="Keller J."/>
        </authorList>
    </citation>
    <scope>NUCLEOTIDE SEQUENCE [LARGE SCALE GENOMIC DNA]</scope>
    <source>
        <strain evidence="9 10">SAG 245.80</strain>
    </source>
</reference>
<dbReference type="Gene3D" id="2.60.200.40">
    <property type="match status" value="1"/>
</dbReference>
<dbReference type="SMART" id="SM00045">
    <property type="entry name" value="DAGKa"/>
    <property type="match status" value="1"/>
</dbReference>
<dbReference type="SUPFAM" id="SSF111331">
    <property type="entry name" value="NAD kinase/diacylglycerol kinase-like"/>
    <property type="match status" value="1"/>
</dbReference>
<feature type="region of interest" description="Disordered" evidence="7">
    <location>
        <begin position="612"/>
        <end position="700"/>
    </location>
</feature>
<dbReference type="GO" id="GO:0004143">
    <property type="term" value="F:ATP-dependent diacylglycerol kinase activity"/>
    <property type="evidence" value="ECO:0007669"/>
    <property type="project" value="UniProtKB-EC"/>
</dbReference>
<dbReference type="Pfam" id="PF00609">
    <property type="entry name" value="DAGK_acc"/>
    <property type="match status" value="1"/>
</dbReference>
<dbReference type="InterPro" id="IPR001206">
    <property type="entry name" value="Diacylglycerol_kinase_cat_dom"/>
</dbReference>
<sequence length="700" mass="74481">MAALQELRSADVVSQEETASEQASTRNKKLYRYATRRPAELEARPVDEEEYKAYRSATDLREPYRIPPAFLTATKKFRAPELPEAPLIAFINSRSGGRAGPKLAEILYRTLGHAQVFDLNEYRPGPVLRQIWANFMEREEAGDAMAKIIRSKFRILAAGGDGTVAWILKTVMELGLEPAPAVAVLPLGTGNDLSLSFGWGNTFQQAWIDRHITIYETLKRIGDAETRALDVWSVSITCGRDNAFKDLPHSLEAVDVEGASQPQSASEAVHKVKGLFWNYISVGIDAKAAYNFHSLREARPWAASGRLVNQAWYAYFSCSTGWFCAAPPVARKLKLKVRSAAGDWGEVRIPRSVKALVLLNIQSYAGGRDLWGLADTGSDARKGWRTPIFNDGLIEVVGLRGGWHTGVAMTGAFSRLHAKRLAQAAEVVIELRAQSRGGDESVAHMQLDGEPWAQKIPVNAAQPLLVHVAHAGTSRMLTNAARLSGIAPRITSLAARERQVSAMTLDMLKAGTAPPPPPPLSARRSNAASMAAAMPAATPGSALARGGSGGPAYFGSANGTPAADDSDATPVALEASGSVGHESNPSTGYQTLGSAFSAEAPEELPVVERVPGTAPIVDGSPVSRPGSARSALSRPSSGPPNSARRSSLFRRSPATPERGGGAAAAAALAAENGGQNGGLHGRHVSFDGVENIPPTSPPRQ</sequence>
<feature type="domain" description="DAGKc" evidence="8">
    <location>
        <begin position="82"/>
        <end position="238"/>
    </location>
</feature>
<dbReference type="AlphaFoldDB" id="A0AAW1RMH7"/>
<evidence type="ECO:0000313" key="9">
    <source>
        <dbReference type="EMBL" id="KAK9835245.1"/>
    </source>
</evidence>
<keyword evidence="10" id="KW-1185">Reference proteome</keyword>
<dbReference type="GO" id="GO:0007200">
    <property type="term" value="P:phospholipase C-activating G protein-coupled receptor signaling pathway"/>
    <property type="evidence" value="ECO:0007669"/>
    <property type="project" value="InterPro"/>
</dbReference>
<keyword evidence="2 6" id="KW-0808">Transferase</keyword>
<feature type="region of interest" description="Disordered" evidence="7">
    <location>
        <begin position="1"/>
        <end position="30"/>
    </location>
</feature>
<dbReference type="Pfam" id="PF00781">
    <property type="entry name" value="DAGK_cat"/>
    <property type="match status" value="1"/>
</dbReference>
<comment type="catalytic activity">
    <reaction evidence="6">
        <text>a 1,2-diacyl-sn-glycerol + ATP = a 1,2-diacyl-sn-glycero-3-phosphate + ADP + H(+)</text>
        <dbReference type="Rhea" id="RHEA:10272"/>
        <dbReference type="ChEBI" id="CHEBI:15378"/>
        <dbReference type="ChEBI" id="CHEBI:17815"/>
        <dbReference type="ChEBI" id="CHEBI:30616"/>
        <dbReference type="ChEBI" id="CHEBI:58608"/>
        <dbReference type="ChEBI" id="CHEBI:456216"/>
        <dbReference type="EC" id="2.7.1.107"/>
    </reaction>
</comment>
<feature type="compositionally biased region" description="Low complexity" evidence="7">
    <location>
        <begin position="521"/>
        <end position="533"/>
    </location>
</feature>
<dbReference type="PANTHER" id="PTHR11255">
    <property type="entry name" value="DIACYLGLYCEROL KINASE"/>
    <property type="match status" value="1"/>
</dbReference>
<dbReference type="InterPro" id="IPR017438">
    <property type="entry name" value="ATP-NAD_kinase_N"/>
</dbReference>
<evidence type="ECO:0000256" key="5">
    <source>
        <dbReference type="ARBA" id="ARBA00022840"/>
    </source>
</evidence>
<organism evidence="9 10">
    <name type="scientific">Elliptochloris bilobata</name>
    <dbReference type="NCBI Taxonomy" id="381761"/>
    <lineage>
        <taxon>Eukaryota</taxon>
        <taxon>Viridiplantae</taxon>
        <taxon>Chlorophyta</taxon>
        <taxon>core chlorophytes</taxon>
        <taxon>Trebouxiophyceae</taxon>
        <taxon>Trebouxiophyceae incertae sedis</taxon>
        <taxon>Elliptochloris clade</taxon>
        <taxon>Elliptochloris</taxon>
    </lineage>
</organism>
<feature type="region of interest" description="Disordered" evidence="7">
    <location>
        <begin position="508"/>
        <end position="533"/>
    </location>
</feature>
<evidence type="ECO:0000256" key="2">
    <source>
        <dbReference type="ARBA" id="ARBA00022679"/>
    </source>
</evidence>
<evidence type="ECO:0000256" key="4">
    <source>
        <dbReference type="ARBA" id="ARBA00022777"/>
    </source>
</evidence>
<dbReference type="InterPro" id="IPR016064">
    <property type="entry name" value="NAD/diacylglycerol_kinase_sf"/>
</dbReference>
<keyword evidence="4 6" id="KW-0418">Kinase</keyword>
<dbReference type="Gene3D" id="3.40.50.10330">
    <property type="entry name" value="Probable inorganic polyphosphate/atp-NAD kinase, domain 1"/>
    <property type="match status" value="1"/>
</dbReference>
<dbReference type="Proteomes" id="UP001445335">
    <property type="component" value="Unassembled WGS sequence"/>
</dbReference>
<dbReference type="EMBL" id="JALJOU010000029">
    <property type="protein sequence ID" value="KAK9835245.1"/>
    <property type="molecule type" value="Genomic_DNA"/>
</dbReference>
<feature type="compositionally biased region" description="Polar residues" evidence="7">
    <location>
        <begin position="633"/>
        <end position="645"/>
    </location>
</feature>
<dbReference type="InterPro" id="IPR000756">
    <property type="entry name" value="Diacylglycerol_kin_accessory"/>
</dbReference>
<feature type="compositionally biased region" description="Low complexity" evidence="7">
    <location>
        <begin position="663"/>
        <end position="673"/>
    </location>
</feature>
<keyword evidence="5 6" id="KW-0067">ATP-binding</keyword>
<evidence type="ECO:0000256" key="3">
    <source>
        <dbReference type="ARBA" id="ARBA00022741"/>
    </source>
</evidence>
<dbReference type="PROSITE" id="PS50146">
    <property type="entry name" value="DAGK"/>
    <property type="match status" value="1"/>
</dbReference>
<gene>
    <name evidence="9" type="ORF">WJX81_008484</name>
</gene>
<dbReference type="GO" id="GO:0016020">
    <property type="term" value="C:membrane"/>
    <property type="evidence" value="ECO:0007669"/>
    <property type="project" value="TreeGrafter"/>
</dbReference>
<dbReference type="GO" id="GO:0005524">
    <property type="term" value="F:ATP binding"/>
    <property type="evidence" value="ECO:0007669"/>
    <property type="project" value="UniProtKB-KW"/>
</dbReference>
<evidence type="ECO:0000256" key="7">
    <source>
        <dbReference type="SAM" id="MobiDB-lite"/>
    </source>
</evidence>
<comment type="similarity">
    <text evidence="1 6">Belongs to the eukaryotic diacylglycerol kinase family.</text>
</comment>
<accession>A0AAW1RMH7</accession>
<evidence type="ECO:0000313" key="10">
    <source>
        <dbReference type="Proteomes" id="UP001445335"/>
    </source>
</evidence>
<dbReference type="PANTHER" id="PTHR11255:SF80">
    <property type="entry name" value="EYE-SPECIFIC DIACYLGLYCEROL KINASE"/>
    <property type="match status" value="1"/>
</dbReference>
<keyword evidence="3 6" id="KW-0547">Nucleotide-binding</keyword>
<dbReference type="InterPro" id="IPR037607">
    <property type="entry name" value="DGK"/>
</dbReference>
<dbReference type="EC" id="2.7.1.107" evidence="6"/>
<comment type="caution">
    <text evidence="9">The sequence shown here is derived from an EMBL/GenBank/DDBJ whole genome shotgun (WGS) entry which is preliminary data.</text>
</comment>
<feature type="compositionally biased region" description="Polar residues" evidence="7">
    <location>
        <begin position="15"/>
        <end position="25"/>
    </location>
</feature>
<proteinExistence type="inferred from homology"/>